<proteinExistence type="predicted"/>
<dbReference type="Proteomes" id="UP000831775">
    <property type="component" value="Chromosome"/>
</dbReference>
<reference evidence="1 2" key="1">
    <citation type="submission" date="2022-04" db="EMBL/GenBank/DDBJ databases">
        <title>Leucobacter sp. isolated from rhizosphere of onion.</title>
        <authorList>
            <person name="Won M."/>
            <person name="Lee C.-M."/>
            <person name="Woen H.-Y."/>
            <person name="Kwon S.-W."/>
        </authorList>
    </citation>
    <scope>NUCLEOTIDE SEQUENCE [LARGE SCALE GENOMIC DNA]</scope>
    <source>
        <strain evidence="1 2">H25R-14</strain>
    </source>
</reference>
<dbReference type="EMBL" id="CP095043">
    <property type="protein sequence ID" value="UOQ60357.1"/>
    <property type="molecule type" value="Genomic_DNA"/>
</dbReference>
<name>A0ABY4FVQ2_9MICO</name>
<evidence type="ECO:0008006" key="3">
    <source>
        <dbReference type="Google" id="ProtNLM"/>
    </source>
</evidence>
<gene>
    <name evidence="1" type="ORF">MUN76_15210</name>
</gene>
<protein>
    <recommendedName>
        <fullName evidence="3">HNH domain-containing protein</fullName>
    </recommendedName>
</protein>
<accession>A0ABY4FVQ2</accession>
<sequence length="89" mass="9911">MVPATEIHHRRYLSRGGKHNLANLLHLCGNGNFEGCHGEAHTGIGGEVGTSISRHNPRPESAIPFTDLLGREHWLDDTGLRHDRQPQPY</sequence>
<keyword evidence="2" id="KW-1185">Reference proteome</keyword>
<evidence type="ECO:0000313" key="1">
    <source>
        <dbReference type="EMBL" id="UOQ60357.1"/>
    </source>
</evidence>
<evidence type="ECO:0000313" key="2">
    <source>
        <dbReference type="Proteomes" id="UP000831775"/>
    </source>
</evidence>
<organism evidence="1 2">
    <name type="scientific">Leucobacter rhizosphaerae</name>
    <dbReference type="NCBI Taxonomy" id="2932245"/>
    <lineage>
        <taxon>Bacteria</taxon>
        <taxon>Bacillati</taxon>
        <taxon>Actinomycetota</taxon>
        <taxon>Actinomycetes</taxon>
        <taxon>Micrococcales</taxon>
        <taxon>Microbacteriaceae</taxon>
        <taxon>Leucobacter</taxon>
    </lineage>
</organism>